<feature type="region of interest" description="Disordered" evidence="1">
    <location>
        <begin position="14"/>
        <end position="36"/>
    </location>
</feature>
<protein>
    <submittedName>
        <fullName evidence="2">Uncharacterized protein</fullName>
    </submittedName>
</protein>
<gene>
    <name evidence="2" type="ORF">LCGC14_3025590</name>
</gene>
<feature type="compositionally biased region" description="Basic and acidic residues" evidence="1">
    <location>
        <begin position="17"/>
        <end position="27"/>
    </location>
</feature>
<organism evidence="2">
    <name type="scientific">marine sediment metagenome</name>
    <dbReference type="NCBI Taxonomy" id="412755"/>
    <lineage>
        <taxon>unclassified sequences</taxon>
        <taxon>metagenomes</taxon>
        <taxon>ecological metagenomes</taxon>
    </lineage>
</organism>
<reference evidence="2" key="1">
    <citation type="journal article" date="2015" name="Nature">
        <title>Complex archaea that bridge the gap between prokaryotes and eukaryotes.</title>
        <authorList>
            <person name="Spang A."/>
            <person name="Saw J.H."/>
            <person name="Jorgensen S.L."/>
            <person name="Zaremba-Niedzwiedzka K."/>
            <person name="Martijn J."/>
            <person name="Lind A.E."/>
            <person name="van Eijk R."/>
            <person name="Schleper C."/>
            <person name="Guy L."/>
            <person name="Ettema T.J."/>
        </authorList>
    </citation>
    <scope>NUCLEOTIDE SEQUENCE</scope>
</reference>
<dbReference type="EMBL" id="LAZR01063030">
    <property type="protein sequence ID" value="KKK60317.1"/>
    <property type="molecule type" value="Genomic_DNA"/>
</dbReference>
<sequence length="36" mass="3903">MNVGKPQKVVIAIPDRQPAREPVKEPVPEPVKVGAK</sequence>
<dbReference type="AlphaFoldDB" id="A0A0F8WTU9"/>
<comment type="caution">
    <text evidence="2">The sequence shown here is derived from an EMBL/GenBank/DDBJ whole genome shotgun (WGS) entry which is preliminary data.</text>
</comment>
<evidence type="ECO:0000313" key="2">
    <source>
        <dbReference type="EMBL" id="KKK60317.1"/>
    </source>
</evidence>
<accession>A0A0F8WTU9</accession>
<proteinExistence type="predicted"/>
<name>A0A0F8WTU9_9ZZZZ</name>
<evidence type="ECO:0000256" key="1">
    <source>
        <dbReference type="SAM" id="MobiDB-lite"/>
    </source>
</evidence>